<accession>T1JLG1</accession>
<reference evidence="1" key="2">
    <citation type="submission" date="2015-02" db="UniProtKB">
        <authorList>
            <consortium name="EnsemblMetazoa"/>
        </authorList>
    </citation>
    <scope>IDENTIFICATION</scope>
</reference>
<keyword evidence="2" id="KW-1185">Reference proteome</keyword>
<proteinExistence type="predicted"/>
<dbReference type="HOGENOM" id="CLU_907105_0_0_1"/>
<reference evidence="2" key="1">
    <citation type="submission" date="2011-05" db="EMBL/GenBank/DDBJ databases">
        <authorList>
            <person name="Richards S.R."/>
            <person name="Qu J."/>
            <person name="Jiang H."/>
            <person name="Jhangiani S.N."/>
            <person name="Agravi P."/>
            <person name="Goodspeed R."/>
            <person name="Gross S."/>
            <person name="Mandapat C."/>
            <person name="Jackson L."/>
            <person name="Mathew T."/>
            <person name="Pu L."/>
            <person name="Thornton R."/>
            <person name="Saada N."/>
            <person name="Wilczek-Boney K.B."/>
            <person name="Lee S."/>
            <person name="Kovar C."/>
            <person name="Wu Y."/>
            <person name="Scherer S.E."/>
            <person name="Worley K.C."/>
            <person name="Muzny D.M."/>
            <person name="Gibbs R."/>
        </authorList>
    </citation>
    <scope>NUCLEOTIDE SEQUENCE</scope>
    <source>
        <strain evidence="2">Brora</strain>
    </source>
</reference>
<organism evidence="1 2">
    <name type="scientific">Strigamia maritima</name>
    <name type="common">European centipede</name>
    <name type="synonym">Geophilus maritimus</name>
    <dbReference type="NCBI Taxonomy" id="126957"/>
    <lineage>
        <taxon>Eukaryota</taxon>
        <taxon>Metazoa</taxon>
        <taxon>Ecdysozoa</taxon>
        <taxon>Arthropoda</taxon>
        <taxon>Myriapoda</taxon>
        <taxon>Chilopoda</taxon>
        <taxon>Pleurostigmophora</taxon>
        <taxon>Geophilomorpha</taxon>
        <taxon>Linotaeniidae</taxon>
        <taxon>Strigamia</taxon>
    </lineage>
</organism>
<dbReference type="AlphaFoldDB" id="T1JLG1"/>
<sequence>MDRKGARNGVAFNTCRTHAARRALRHWRPTKRQIKLPPPKPQLSVVNNNSTEYQLARNSSSPQKNCPDVLLSAESGLGTTIDFSNLATENGRRSNLVSDFTSSDDNSKVRFNISNFDPSLVTLTEENCVAQSSRGNERRSSHLIKNFCEVNDTRLRLRNHQEEKLCVSKCQNENGLVKGGLKIKQNGRLSLENKNNSSLEFILWARDEKINLDEITDLDVALHVINEITQIKVKKDWNELLHSLSEADAEKDRLQCELAATNKLLEKAIVHRNKRRQLSSFLDEWKNYSENLIEEVIHFNNYTYESE</sequence>
<dbReference type="EMBL" id="JH432148">
    <property type="status" value="NOT_ANNOTATED_CDS"/>
    <property type="molecule type" value="Genomic_DNA"/>
</dbReference>
<evidence type="ECO:0000313" key="2">
    <source>
        <dbReference type="Proteomes" id="UP000014500"/>
    </source>
</evidence>
<protein>
    <submittedName>
        <fullName evidence="1">Uncharacterized protein</fullName>
    </submittedName>
</protein>
<dbReference type="Proteomes" id="UP000014500">
    <property type="component" value="Unassembled WGS sequence"/>
</dbReference>
<evidence type="ECO:0000313" key="1">
    <source>
        <dbReference type="EnsemblMetazoa" id="SMAR014691-PA"/>
    </source>
</evidence>
<dbReference type="EnsemblMetazoa" id="SMAR014691-RA">
    <property type="protein sequence ID" value="SMAR014691-PA"/>
    <property type="gene ID" value="SMAR014691"/>
</dbReference>
<name>T1JLG1_STRMM</name>